<proteinExistence type="predicted"/>
<dbReference type="EMBL" id="UWPJ01000005">
    <property type="protein sequence ID" value="VCU68349.1"/>
    <property type="molecule type" value="Genomic_DNA"/>
</dbReference>
<gene>
    <name evidence="1" type="ORF">PIGHUM_00400</name>
</gene>
<organism evidence="1 2">
    <name type="scientific">Pigmentiphaga humi</name>
    <dbReference type="NCBI Taxonomy" id="2478468"/>
    <lineage>
        <taxon>Bacteria</taxon>
        <taxon>Pseudomonadati</taxon>
        <taxon>Pseudomonadota</taxon>
        <taxon>Betaproteobacteria</taxon>
        <taxon>Burkholderiales</taxon>
        <taxon>Alcaligenaceae</taxon>
        <taxon>Pigmentiphaga</taxon>
    </lineage>
</organism>
<dbReference type="RefSeq" id="WP_246012863.1">
    <property type="nucleotide sequence ID" value="NZ_UWPJ01000005.1"/>
</dbReference>
<evidence type="ECO:0000313" key="1">
    <source>
        <dbReference type="EMBL" id="VCU68349.1"/>
    </source>
</evidence>
<reference evidence="1 2" key="1">
    <citation type="submission" date="2018-10" db="EMBL/GenBank/DDBJ databases">
        <authorList>
            <person name="Criscuolo A."/>
        </authorList>
    </citation>
    <scope>NUCLEOTIDE SEQUENCE [LARGE SCALE GENOMIC DNA]</scope>
    <source>
        <strain evidence="1">DnA1</strain>
    </source>
</reference>
<sequence>MPAEADLRQAAALQRLWNELALQHVAMGGGACACGIGGVVVRLQDFERDIVDYLQAEAARLGEQEAGALLDRHAAAAGADGAGLAEVLGELADPAAQVPQAAAHWLLARLDRTLTSFARLHGGR</sequence>
<name>A0A3P4AWA4_9BURK</name>
<accession>A0A3P4AWA4</accession>
<keyword evidence="2" id="KW-1185">Reference proteome</keyword>
<dbReference type="Proteomes" id="UP000277294">
    <property type="component" value="Unassembled WGS sequence"/>
</dbReference>
<dbReference type="AlphaFoldDB" id="A0A3P4AWA4"/>
<evidence type="ECO:0000313" key="2">
    <source>
        <dbReference type="Proteomes" id="UP000277294"/>
    </source>
</evidence>
<protein>
    <submittedName>
        <fullName evidence="1">Uncharacterized protein</fullName>
    </submittedName>
</protein>